<feature type="region of interest" description="Disordered" evidence="1">
    <location>
        <begin position="1"/>
        <end position="56"/>
    </location>
</feature>
<accession>A0A1R3HD77</accession>
<comment type="caution">
    <text evidence="2">The sequence shown here is derived from an EMBL/GenBank/DDBJ whole genome shotgun (WGS) entry which is preliminary data.</text>
</comment>
<name>A0A1R3HD77_COCAP</name>
<reference evidence="2 3" key="1">
    <citation type="submission" date="2013-09" db="EMBL/GenBank/DDBJ databases">
        <title>Corchorus capsularis genome sequencing.</title>
        <authorList>
            <person name="Alam M."/>
            <person name="Haque M.S."/>
            <person name="Islam M.S."/>
            <person name="Emdad E.M."/>
            <person name="Islam M.M."/>
            <person name="Ahmed B."/>
            <person name="Halim A."/>
            <person name="Hossen Q.M.M."/>
            <person name="Hossain M.Z."/>
            <person name="Ahmed R."/>
            <person name="Khan M.M."/>
            <person name="Islam R."/>
            <person name="Rashid M.M."/>
            <person name="Khan S.A."/>
            <person name="Rahman M.S."/>
            <person name="Alam M."/>
        </authorList>
    </citation>
    <scope>NUCLEOTIDE SEQUENCE [LARGE SCALE GENOMIC DNA]</scope>
    <source>
        <strain evidence="3">cv. CVL-1</strain>
        <tissue evidence="2">Whole seedling</tissue>
    </source>
</reference>
<sequence length="83" mass="9001">MAAVREVSDEIKDAGQPAGGSLTSQNLPASVSETNIVDQQPQSSEREEIEEQEAEHEAWISLISEEVLSLKTQGRDRKANGGH</sequence>
<dbReference type="Gramene" id="OMO68275">
    <property type="protein sequence ID" value="OMO68275"/>
    <property type="gene ID" value="CCACVL1_19998"/>
</dbReference>
<evidence type="ECO:0000313" key="2">
    <source>
        <dbReference type="EMBL" id="OMO68275.1"/>
    </source>
</evidence>
<feature type="compositionally biased region" description="Polar residues" evidence="1">
    <location>
        <begin position="21"/>
        <end position="43"/>
    </location>
</feature>
<evidence type="ECO:0000256" key="1">
    <source>
        <dbReference type="SAM" id="MobiDB-lite"/>
    </source>
</evidence>
<dbReference type="Proteomes" id="UP000188268">
    <property type="component" value="Unassembled WGS sequence"/>
</dbReference>
<dbReference type="EMBL" id="AWWV01012219">
    <property type="protein sequence ID" value="OMO68275.1"/>
    <property type="molecule type" value="Genomic_DNA"/>
</dbReference>
<proteinExistence type="predicted"/>
<evidence type="ECO:0000313" key="3">
    <source>
        <dbReference type="Proteomes" id="UP000188268"/>
    </source>
</evidence>
<feature type="compositionally biased region" description="Basic and acidic residues" evidence="1">
    <location>
        <begin position="1"/>
        <end position="13"/>
    </location>
</feature>
<dbReference type="AlphaFoldDB" id="A0A1R3HD77"/>
<protein>
    <submittedName>
        <fullName evidence="2">Uncharacterized protein</fullName>
    </submittedName>
</protein>
<gene>
    <name evidence="2" type="ORF">CCACVL1_19998</name>
</gene>
<organism evidence="2 3">
    <name type="scientific">Corchorus capsularis</name>
    <name type="common">Jute</name>
    <dbReference type="NCBI Taxonomy" id="210143"/>
    <lineage>
        <taxon>Eukaryota</taxon>
        <taxon>Viridiplantae</taxon>
        <taxon>Streptophyta</taxon>
        <taxon>Embryophyta</taxon>
        <taxon>Tracheophyta</taxon>
        <taxon>Spermatophyta</taxon>
        <taxon>Magnoliopsida</taxon>
        <taxon>eudicotyledons</taxon>
        <taxon>Gunneridae</taxon>
        <taxon>Pentapetalae</taxon>
        <taxon>rosids</taxon>
        <taxon>malvids</taxon>
        <taxon>Malvales</taxon>
        <taxon>Malvaceae</taxon>
        <taxon>Grewioideae</taxon>
        <taxon>Apeibeae</taxon>
        <taxon>Corchorus</taxon>
    </lineage>
</organism>
<keyword evidence="3" id="KW-1185">Reference proteome</keyword>